<gene>
    <name evidence="3" type="ORF">GRI39_09520</name>
</gene>
<evidence type="ECO:0000259" key="2">
    <source>
        <dbReference type="Pfam" id="PF14232"/>
    </source>
</evidence>
<dbReference type="OrthoDB" id="8905397at2"/>
<keyword evidence="4" id="KW-1185">Reference proteome</keyword>
<proteinExistence type="predicted"/>
<comment type="caution">
    <text evidence="3">The sequence shown here is derived from an EMBL/GenBank/DDBJ whole genome shotgun (WGS) entry which is preliminary data.</text>
</comment>
<feature type="domain" description="DUF4334" evidence="2">
    <location>
        <begin position="135"/>
        <end position="188"/>
    </location>
</feature>
<dbReference type="Pfam" id="PF14232">
    <property type="entry name" value="DUF4334"/>
    <property type="match status" value="1"/>
</dbReference>
<name>A0A845AAI6_9SPHN</name>
<dbReference type="InterPro" id="IPR025568">
    <property type="entry name" value="DUF4334"/>
</dbReference>
<reference evidence="3 4" key="1">
    <citation type="submission" date="2019-12" db="EMBL/GenBank/DDBJ databases">
        <title>Genomic-based taxomic classification of the family Erythrobacteraceae.</title>
        <authorList>
            <person name="Xu L."/>
        </authorList>
    </citation>
    <scope>NUCLEOTIDE SEQUENCE [LARGE SCALE GENOMIC DNA]</scope>
    <source>
        <strain evidence="3 4">DSM 18604</strain>
    </source>
</reference>
<dbReference type="Pfam" id="PF14231">
    <property type="entry name" value="GXWXG"/>
    <property type="match status" value="1"/>
</dbReference>
<organism evidence="3 4">
    <name type="scientific">Altericroceibacterium indicum</name>
    <dbReference type="NCBI Taxonomy" id="374177"/>
    <lineage>
        <taxon>Bacteria</taxon>
        <taxon>Pseudomonadati</taxon>
        <taxon>Pseudomonadota</taxon>
        <taxon>Alphaproteobacteria</taxon>
        <taxon>Sphingomonadales</taxon>
        <taxon>Erythrobacteraceae</taxon>
        <taxon>Altericroceibacterium</taxon>
    </lineage>
</organism>
<sequence length="191" mass="21641">MDAELVKPRLEHDATDWLRRAALEGTTMGEAIAAFDLLPPLTTDEMMGRWRGFGVPTQHTLDGMLEAFGWRGKEFRSEETVFPLLFNDPEKGVIAIDPQFLPLDTALRFGVKDQSWAVSAFQQLGRKLVSTNKPTARLRMVEYRGKSGAAMIYDRQPIMDHFRRAGPGLVIGLMDMRGQHPFFFALEREEA</sequence>
<dbReference type="Proteomes" id="UP000460561">
    <property type="component" value="Unassembled WGS sequence"/>
</dbReference>
<dbReference type="Gene3D" id="2.40.128.580">
    <property type="entry name" value="GXWXG domain"/>
    <property type="match status" value="1"/>
</dbReference>
<protein>
    <submittedName>
        <fullName evidence="3">DUF4334 domain-containing protein</fullName>
    </submittedName>
</protein>
<accession>A0A845AAI6</accession>
<evidence type="ECO:0000313" key="3">
    <source>
        <dbReference type="EMBL" id="MXP26273.1"/>
    </source>
</evidence>
<dbReference type="EMBL" id="WTYQ01000003">
    <property type="protein sequence ID" value="MXP26273.1"/>
    <property type="molecule type" value="Genomic_DNA"/>
</dbReference>
<dbReference type="InterPro" id="IPR025951">
    <property type="entry name" value="GXWXG_dom"/>
</dbReference>
<evidence type="ECO:0000259" key="1">
    <source>
        <dbReference type="Pfam" id="PF14231"/>
    </source>
</evidence>
<dbReference type="RefSeq" id="WP_160739470.1">
    <property type="nucleotide sequence ID" value="NZ_WTYQ01000003.1"/>
</dbReference>
<dbReference type="AlphaFoldDB" id="A0A845AAI6"/>
<feature type="domain" description="GXWXG" evidence="1">
    <location>
        <begin position="34"/>
        <end position="89"/>
    </location>
</feature>
<evidence type="ECO:0000313" key="4">
    <source>
        <dbReference type="Proteomes" id="UP000460561"/>
    </source>
</evidence>